<dbReference type="SUPFAM" id="SSF47473">
    <property type="entry name" value="EF-hand"/>
    <property type="match status" value="4"/>
</dbReference>
<reference evidence="4" key="1">
    <citation type="submission" date="2025-08" db="UniProtKB">
        <authorList>
            <consortium name="Ensembl"/>
        </authorList>
    </citation>
    <scope>IDENTIFICATION</scope>
</reference>
<dbReference type="Gene3D" id="1.10.238.10">
    <property type="entry name" value="EF-hand"/>
    <property type="match status" value="3"/>
</dbReference>
<evidence type="ECO:0000256" key="2">
    <source>
        <dbReference type="ARBA" id="ARBA00022837"/>
    </source>
</evidence>
<dbReference type="PANTHER" id="PTHR22656:SF1">
    <property type="entry name" value="EF-HAND CALCIUM-BINDING DOMAIN-CONTAINING PROTEIN 13"/>
    <property type="match status" value="1"/>
</dbReference>
<feature type="region of interest" description="Disordered" evidence="3">
    <location>
        <begin position="325"/>
        <end position="354"/>
    </location>
</feature>
<keyword evidence="1" id="KW-0677">Repeat</keyword>
<dbReference type="Proteomes" id="UP000233040">
    <property type="component" value="Unassembled WGS sequence"/>
</dbReference>
<dbReference type="Ensembl" id="ENSCCAT00000027533.1">
    <property type="protein sequence ID" value="ENSCCAP00000010145.1"/>
    <property type="gene ID" value="ENSCCAG00000022799.1"/>
</dbReference>
<keyword evidence="5" id="KW-1185">Reference proteome</keyword>
<dbReference type="GeneTree" id="ENSGT00390000004027"/>
<feature type="compositionally biased region" description="Basic and acidic residues" evidence="3">
    <location>
        <begin position="394"/>
        <end position="406"/>
    </location>
</feature>
<gene>
    <name evidence="4" type="primary">EFCAB13</name>
</gene>
<evidence type="ECO:0000256" key="1">
    <source>
        <dbReference type="ARBA" id="ARBA00022737"/>
    </source>
</evidence>
<sequence>METRVHLFCQAEEDIDLLDDACNSFATDLPSGTIDHKKYIRFSKTIEKKISPEIRSLSPEYKKMFETSIFLCGEEKSSDLVEEKKVRKKSLQVQQHSKRTEIGLPFLKLSKEKVTRKENSLRKLPNQHSVHKTSSSLCTSSSITRGKEMLSNLYLTLYNEVTHGYLYYQELSALHKACKIFSKIRSGKIYVNDLPVILCIFRISISDLEMRQALKTIDIDAFQNALKIFCRIKRGRVLIDEVFAVLDSMDIPINPEIFEEVIKHTYIDSNHMVDIGDIIFILNELQEQYEEVPITEGSTLDEITSDRKLSSVAGCYLQCKKKNSLSSKLPEPSISKKLNKKSHQYSSKIMEETGGLESKRSKNAWEIRKFLDGVGSSNAGVQEPYSKNGINFKKQSEKGEIHDSKSKPQSLKSSASLIKSLDKSSISSIPKLQKSAVRNCSSLLKQVSSMEKTALNALENFPEAVSEPQENYFAAEGLQSILPSIGIALLDKESQKIVTDTTRNENGMVKLDDFISAVAKEQSVPGCNTLPGVIKAIDKIKDKNVDYEDLNTCLQNFGIYLSKPEFKKITELIEAGETEKVNFKEFIDTMMSNAECFSEKLLLPDAIEALDNLRKETMSVSDLWNTLSSLNTHLKKDEFLEALKIVTVDEGDKVQFEEFAKVVKNMRDASRLKELQEVVLAADLLEGDMITGKNLEDFLRNIGIKSPKEEAEKILQSDFVSEDNMVNIKDCMKALRDTQKFSNYIGFRKEASDLKLPTVNEIKEAAYILSHVDNAKIGIPDLEHALKCLNVNLTEEDFKEALNCCNISDNMEVDLKDFLMKMKESPHFQKSKATQILLATAQILQNDLIDVSDLKTLLMDNDLHTANAVLTVMLRHVPEHESGKVTIQEFMTKFSDILTIPEAAGKFYLICTCCPDLERQAVVYRLKTIQVSIVKAQVSKKYNMNIKQHKIRLHNFCLNSKANIAQLNPNSKFL</sequence>
<evidence type="ECO:0000256" key="3">
    <source>
        <dbReference type="SAM" id="MobiDB-lite"/>
    </source>
</evidence>
<dbReference type="STRING" id="9516.ENSCCAP00000010145"/>
<organism evidence="4 5">
    <name type="scientific">Cebus imitator</name>
    <name type="common">Panamanian white-faced capuchin</name>
    <name type="synonym">Cebus capucinus imitator</name>
    <dbReference type="NCBI Taxonomy" id="2715852"/>
    <lineage>
        <taxon>Eukaryota</taxon>
        <taxon>Metazoa</taxon>
        <taxon>Chordata</taxon>
        <taxon>Craniata</taxon>
        <taxon>Vertebrata</taxon>
        <taxon>Euteleostomi</taxon>
        <taxon>Mammalia</taxon>
        <taxon>Eutheria</taxon>
        <taxon>Euarchontoglires</taxon>
        <taxon>Primates</taxon>
        <taxon>Haplorrhini</taxon>
        <taxon>Platyrrhini</taxon>
        <taxon>Cebidae</taxon>
        <taxon>Cebinae</taxon>
        <taxon>Cebus</taxon>
    </lineage>
</organism>
<keyword evidence="2" id="KW-0106">Calcium</keyword>
<accession>A0A2K5Q2N5</accession>
<evidence type="ECO:0000313" key="4">
    <source>
        <dbReference type="Ensembl" id="ENSCCAP00000010145.1"/>
    </source>
</evidence>
<proteinExistence type="predicted"/>
<feature type="region of interest" description="Disordered" evidence="3">
    <location>
        <begin position="385"/>
        <end position="414"/>
    </location>
</feature>
<dbReference type="OMA" id="HKACKIF"/>
<name>A0A2K5Q2N5_CEBIM</name>
<evidence type="ECO:0000313" key="5">
    <source>
        <dbReference type="Proteomes" id="UP000233040"/>
    </source>
</evidence>
<dbReference type="PANTHER" id="PTHR22656">
    <property type="entry name" value="EF-HAND CALCIUM-BINDING DOMAIN-CONTAINING PROTEIN 13"/>
    <property type="match status" value="1"/>
</dbReference>
<reference evidence="4" key="2">
    <citation type="submission" date="2025-09" db="UniProtKB">
        <authorList>
            <consortium name="Ensembl"/>
        </authorList>
    </citation>
    <scope>IDENTIFICATION</scope>
</reference>
<dbReference type="InterPro" id="IPR011992">
    <property type="entry name" value="EF-hand-dom_pair"/>
</dbReference>
<dbReference type="AlphaFoldDB" id="A0A2K5Q2N5"/>
<protein>
    <submittedName>
        <fullName evidence="4">EF-hand calcium binding domain 13</fullName>
    </submittedName>
</protein>